<gene>
    <name evidence="1" type="ORF">ACFODX_10865</name>
</gene>
<reference evidence="2" key="1">
    <citation type="journal article" date="2019" name="Int. J. Syst. Evol. Microbiol.">
        <title>The Global Catalogue of Microorganisms (GCM) 10K type strain sequencing project: providing services to taxonomists for standard genome sequencing and annotation.</title>
        <authorList>
            <consortium name="The Broad Institute Genomics Platform"/>
            <consortium name="The Broad Institute Genome Sequencing Center for Infectious Disease"/>
            <person name="Wu L."/>
            <person name="Ma J."/>
        </authorList>
    </citation>
    <scope>NUCLEOTIDE SEQUENCE [LARGE SCALE GENOMIC DNA]</scope>
    <source>
        <strain evidence="2">KCTC 52237</strain>
    </source>
</reference>
<organism evidence="1 2">
    <name type="scientific">Cellvibrio fontiphilus</name>
    <dbReference type="NCBI Taxonomy" id="1815559"/>
    <lineage>
        <taxon>Bacteria</taxon>
        <taxon>Pseudomonadati</taxon>
        <taxon>Pseudomonadota</taxon>
        <taxon>Gammaproteobacteria</taxon>
        <taxon>Cellvibrionales</taxon>
        <taxon>Cellvibrionaceae</taxon>
        <taxon>Cellvibrio</taxon>
    </lineage>
</organism>
<dbReference type="Proteomes" id="UP001595555">
    <property type="component" value="Unassembled WGS sequence"/>
</dbReference>
<accession>A0ABV7FHD6</accession>
<dbReference type="Gene3D" id="1.25.10.10">
    <property type="entry name" value="Leucine-rich Repeat Variant"/>
    <property type="match status" value="1"/>
</dbReference>
<comment type="caution">
    <text evidence="1">The sequence shown here is derived from an EMBL/GenBank/DDBJ whole genome shotgun (WGS) entry which is preliminary data.</text>
</comment>
<dbReference type="Pfam" id="PF13646">
    <property type="entry name" value="HEAT_2"/>
    <property type="match status" value="1"/>
</dbReference>
<keyword evidence="2" id="KW-1185">Reference proteome</keyword>
<dbReference type="SUPFAM" id="SSF48371">
    <property type="entry name" value="ARM repeat"/>
    <property type="match status" value="1"/>
</dbReference>
<dbReference type="InterPro" id="IPR016024">
    <property type="entry name" value="ARM-type_fold"/>
</dbReference>
<evidence type="ECO:0000313" key="1">
    <source>
        <dbReference type="EMBL" id="MFC3116060.1"/>
    </source>
</evidence>
<dbReference type="RefSeq" id="WP_378118969.1">
    <property type="nucleotide sequence ID" value="NZ_JBHRTF010000004.1"/>
</dbReference>
<sequence length="314" mass="34406">MKTAALFSIPTLFAALAGAFITYTTLQVTSDSQTHKQTIRDLENKIVHLEFLLAQHKQPRSAAADFAFAQNRENTGNMQQQKSPELMAGAKSELTTTATDNTSSDNQINSDQLIKDLSTVSERDPRPFSSKVRDLLQTNNSVETVALVSQSLAYLAGNTELLPDHELDTLYQQQQSDELKRVAAQIMSARGDNRLLEQHITSLQPKLNSESAQTRQQALVELAKTGYANAANAIAPLLDDEDSGVKLDALLALRATGNQSHIYLVEKLRNHSDPSVSWLAEDVINQLQNLSSIARTKVSSNDITANLRPVAAIN</sequence>
<dbReference type="InterPro" id="IPR011989">
    <property type="entry name" value="ARM-like"/>
</dbReference>
<protein>
    <submittedName>
        <fullName evidence="1">HEAT repeat domain-containing protein</fullName>
    </submittedName>
</protein>
<name>A0ABV7FHD6_9GAMM</name>
<evidence type="ECO:0000313" key="2">
    <source>
        <dbReference type="Proteomes" id="UP001595555"/>
    </source>
</evidence>
<dbReference type="EMBL" id="JBHRTF010000004">
    <property type="protein sequence ID" value="MFC3116060.1"/>
    <property type="molecule type" value="Genomic_DNA"/>
</dbReference>
<proteinExistence type="predicted"/>